<dbReference type="STRING" id="409849.ENSPMGP00000002389"/>
<dbReference type="InterPro" id="IPR011992">
    <property type="entry name" value="EF-hand-dom_pair"/>
</dbReference>
<accession>A0A3B3ZCU9</accession>
<dbReference type="GO" id="GO:0005509">
    <property type="term" value="F:calcium ion binding"/>
    <property type="evidence" value="ECO:0007669"/>
    <property type="project" value="InterPro"/>
</dbReference>
<keyword evidence="1" id="KW-0479">Metal-binding</keyword>
<protein>
    <recommendedName>
        <fullName evidence="4">EF-hand domain-containing protein</fullName>
    </recommendedName>
</protein>
<evidence type="ECO:0000256" key="3">
    <source>
        <dbReference type="SAM" id="SignalP"/>
    </source>
</evidence>
<dbReference type="Proteomes" id="UP000261520">
    <property type="component" value="Unplaced"/>
</dbReference>
<reference evidence="5" key="1">
    <citation type="submission" date="2025-08" db="UniProtKB">
        <authorList>
            <consortium name="Ensembl"/>
        </authorList>
    </citation>
    <scope>IDENTIFICATION</scope>
</reference>
<dbReference type="Gene3D" id="1.10.238.10">
    <property type="entry name" value="EF-hand"/>
    <property type="match status" value="1"/>
</dbReference>
<keyword evidence="2" id="KW-0106">Calcium</keyword>
<dbReference type="PROSITE" id="PS50222">
    <property type="entry name" value="EF_HAND_2"/>
    <property type="match status" value="1"/>
</dbReference>
<proteinExistence type="predicted"/>
<feature type="chain" id="PRO_5017350522" description="EF-hand domain-containing protein" evidence="3">
    <location>
        <begin position="18"/>
        <end position="74"/>
    </location>
</feature>
<name>A0A3B3ZCU9_9GOBI</name>
<evidence type="ECO:0000256" key="1">
    <source>
        <dbReference type="ARBA" id="ARBA00022723"/>
    </source>
</evidence>
<dbReference type="PROSITE" id="PS00018">
    <property type="entry name" value="EF_HAND_1"/>
    <property type="match status" value="1"/>
</dbReference>
<sequence length="74" mass="8371">MASIKVLFLLTAGLISYEEFHQTWKLLSSHLKLEISDNAISDLAQSIDFNKDGSIDINEFMEAFRLVDLSAHVE</sequence>
<dbReference type="InterPro" id="IPR018247">
    <property type="entry name" value="EF_Hand_1_Ca_BS"/>
</dbReference>
<dbReference type="InterPro" id="IPR002048">
    <property type="entry name" value="EF_hand_dom"/>
</dbReference>
<keyword evidence="3" id="KW-0732">Signal</keyword>
<reference evidence="5" key="2">
    <citation type="submission" date="2025-09" db="UniProtKB">
        <authorList>
            <consortium name="Ensembl"/>
        </authorList>
    </citation>
    <scope>IDENTIFICATION</scope>
</reference>
<evidence type="ECO:0000313" key="6">
    <source>
        <dbReference type="Proteomes" id="UP000261520"/>
    </source>
</evidence>
<keyword evidence="6" id="KW-1185">Reference proteome</keyword>
<feature type="domain" description="EF-hand" evidence="4">
    <location>
        <begin position="35"/>
        <end position="70"/>
    </location>
</feature>
<evidence type="ECO:0000256" key="2">
    <source>
        <dbReference type="ARBA" id="ARBA00022837"/>
    </source>
</evidence>
<dbReference type="AlphaFoldDB" id="A0A3B3ZCU9"/>
<feature type="signal peptide" evidence="3">
    <location>
        <begin position="1"/>
        <end position="17"/>
    </location>
</feature>
<dbReference type="Pfam" id="PF13499">
    <property type="entry name" value="EF-hand_7"/>
    <property type="match status" value="1"/>
</dbReference>
<evidence type="ECO:0000259" key="4">
    <source>
        <dbReference type="PROSITE" id="PS50222"/>
    </source>
</evidence>
<evidence type="ECO:0000313" key="5">
    <source>
        <dbReference type="Ensembl" id="ENSPMGP00000002389.1"/>
    </source>
</evidence>
<dbReference type="Ensembl" id="ENSPMGT00000002533.1">
    <property type="protein sequence ID" value="ENSPMGP00000002389.1"/>
    <property type="gene ID" value="ENSPMGG00000002105.1"/>
</dbReference>
<dbReference type="SUPFAM" id="SSF47473">
    <property type="entry name" value="EF-hand"/>
    <property type="match status" value="1"/>
</dbReference>
<organism evidence="5 6">
    <name type="scientific">Periophthalmus magnuspinnatus</name>
    <dbReference type="NCBI Taxonomy" id="409849"/>
    <lineage>
        <taxon>Eukaryota</taxon>
        <taxon>Metazoa</taxon>
        <taxon>Chordata</taxon>
        <taxon>Craniata</taxon>
        <taxon>Vertebrata</taxon>
        <taxon>Euteleostomi</taxon>
        <taxon>Actinopterygii</taxon>
        <taxon>Neopterygii</taxon>
        <taxon>Teleostei</taxon>
        <taxon>Neoteleostei</taxon>
        <taxon>Acanthomorphata</taxon>
        <taxon>Gobiaria</taxon>
        <taxon>Gobiiformes</taxon>
        <taxon>Gobioidei</taxon>
        <taxon>Gobiidae</taxon>
        <taxon>Oxudercinae</taxon>
        <taxon>Periophthalmus</taxon>
    </lineage>
</organism>